<dbReference type="EMBL" id="JANBPY010001295">
    <property type="protein sequence ID" value="KAJ1960652.1"/>
    <property type="molecule type" value="Genomic_DNA"/>
</dbReference>
<evidence type="ECO:0000313" key="7">
    <source>
        <dbReference type="Proteomes" id="UP001150925"/>
    </source>
</evidence>
<dbReference type="SUPFAM" id="SSF47676">
    <property type="entry name" value="Conserved domain common to transcription factors TFIIS, elongin A, CRSP70"/>
    <property type="match status" value="1"/>
</dbReference>
<dbReference type="PROSITE" id="PS51319">
    <property type="entry name" value="TFIIS_N"/>
    <property type="match status" value="1"/>
</dbReference>
<comment type="caution">
    <text evidence="6">The sequence shown here is derived from an EMBL/GenBank/DDBJ whole genome shotgun (WGS) entry which is preliminary data.</text>
</comment>
<protein>
    <submittedName>
        <fullName evidence="6">Transcription factor iws1</fullName>
    </submittedName>
</protein>
<sequence>MSPTPESERTQKPEEYDDLFGGGSDDEHLQDLGALSDDEIHDEEPPVEEEHEPLPSFRKRPRDEHIAAGVSAAQGEPQGDDDIGYREKVRVVSRHERQISPESDMDGGHPEEMAADPKQAVVDQVRKDFDRVLKSGSGRGRRKNDDIDLESQTDEMIARLRTRMREVAELDRMEHNEKRPAIGKIKMLPLVTSKLRRVGLHDQMLEGGILDAMRMWLEPLDDGSLPALDIQVEFFDILQTMPIRTDHLRESGMGRIVTFFTKCPRVSQKIQRIAEELVGKWSRPIIRRSADYRDRRLQTSRDHYGPAMTTPQRSNTSDLLDDIDPALMSGNRMHLPRYTTPSYEIMPTASPLVSRMAKSSRQQPEQLRRIKANLGRKKG</sequence>
<evidence type="ECO:0000256" key="3">
    <source>
        <dbReference type="PROSITE-ProRule" id="PRU00649"/>
    </source>
</evidence>
<evidence type="ECO:0000256" key="4">
    <source>
        <dbReference type="SAM" id="MobiDB-lite"/>
    </source>
</evidence>
<dbReference type="Proteomes" id="UP001150925">
    <property type="component" value="Unassembled WGS sequence"/>
</dbReference>
<gene>
    <name evidence="6" type="primary">IWS1</name>
    <name evidence="6" type="ORF">IWQ62_004145</name>
</gene>
<feature type="compositionally biased region" description="Basic residues" evidence="4">
    <location>
        <begin position="369"/>
        <end position="379"/>
    </location>
</feature>
<feature type="compositionally biased region" description="Basic and acidic residues" evidence="4">
    <location>
        <begin position="1"/>
        <end position="14"/>
    </location>
</feature>
<feature type="region of interest" description="Disordered" evidence="4">
    <location>
        <begin position="355"/>
        <end position="379"/>
    </location>
</feature>
<evidence type="ECO:0000256" key="2">
    <source>
        <dbReference type="ARBA" id="ARBA00037992"/>
    </source>
</evidence>
<comment type="similarity">
    <text evidence="2">Belongs to the IWS1 family.</text>
</comment>
<evidence type="ECO:0000259" key="5">
    <source>
        <dbReference type="PROSITE" id="PS51319"/>
    </source>
</evidence>
<dbReference type="OrthoDB" id="21124at2759"/>
<dbReference type="AlphaFoldDB" id="A0A9W8ASV6"/>
<accession>A0A9W8ASV6</accession>
<keyword evidence="3" id="KW-0539">Nucleus</keyword>
<dbReference type="PANTHER" id="PTHR46010:SF1">
    <property type="entry name" value="PROTEIN IWS1 HOMOLOG"/>
    <property type="match status" value="1"/>
</dbReference>
<dbReference type="InterPro" id="IPR051037">
    <property type="entry name" value="RNAPII_TF_IWS1"/>
</dbReference>
<evidence type="ECO:0000313" key="6">
    <source>
        <dbReference type="EMBL" id="KAJ1960652.1"/>
    </source>
</evidence>
<feature type="region of interest" description="Disordered" evidence="4">
    <location>
        <begin position="1"/>
        <end position="86"/>
    </location>
</feature>
<organism evidence="6 7">
    <name type="scientific">Dispira parvispora</name>
    <dbReference type="NCBI Taxonomy" id="1520584"/>
    <lineage>
        <taxon>Eukaryota</taxon>
        <taxon>Fungi</taxon>
        <taxon>Fungi incertae sedis</taxon>
        <taxon>Zoopagomycota</taxon>
        <taxon>Kickxellomycotina</taxon>
        <taxon>Dimargaritomycetes</taxon>
        <taxon>Dimargaritales</taxon>
        <taxon>Dimargaritaceae</taxon>
        <taxon>Dispira</taxon>
    </lineage>
</organism>
<dbReference type="PANTHER" id="PTHR46010">
    <property type="entry name" value="PROTEIN IWS1 HOMOLOG"/>
    <property type="match status" value="1"/>
</dbReference>
<name>A0A9W8ASV6_9FUNG</name>
<dbReference type="InterPro" id="IPR035441">
    <property type="entry name" value="TFIIS/LEDGF_dom_sf"/>
</dbReference>
<feature type="domain" description="TFIIS N-terminal" evidence="5">
    <location>
        <begin position="211"/>
        <end position="288"/>
    </location>
</feature>
<comment type="function">
    <text evidence="1">Transcription factor involved in RNA polymerase II transcription regulation. May function in both SPT15/TBP post-recruitment and recruitment steps of transcription.</text>
</comment>
<dbReference type="GO" id="GO:0005634">
    <property type="term" value="C:nucleus"/>
    <property type="evidence" value="ECO:0007669"/>
    <property type="project" value="UniProtKB-SubCell"/>
</dbReference>
<dbReference type="Pfam" id="PF08711">
    <property type="entry name" value="Med26"/>
    <property type="match status" value="1"/>
</dbReference>
<comment type="subcellular location">
    <subcellularLocation>
        <location evidence="3">Nucleus</location>
    </subcellularLocation>
</comment>
<feature type="compositionally biased region" description="Acidic residues" evidence="4">
    <location>
        <begin position="36"/>
        <end position="51"/>
    </location>
</feature>
<dbReference type="Gene3D" id="1.20.930.10">
    <property type="entry name" value="Conserved domain common to transcription factors TFIIS, elongin A, CRSP70"/>
    <property type="match status" value="1"/>
</dbReference>
<dbReference type="InterPro" id="IPR017923">
    <property type="entry name" value="TFIIS_N"/>
</dbReference>
<keyword evidence="7" id="KW-1185">Reference proteome</keyword>
<reference evidence="6" key="1">
    <citation type="submission" date="2022-07" db="EMBL/GenBank/DDBJ databases">
        <title>Phylogenomic reconstructions and comparative analyses of Kickxellomycotina fungi.</title>
        <authorList>
            <person name="Reynolds N.K."/>
            <person name="Stajich J.E."/>
            <person name="Barry K."/>
            <person name="Grigoriev I.V."/>
            <person name="Crous P."/>
            <person name="Smith M.E."/>
        </authorList>
    </citation>
    <scope>NUCLEOTIDE SEQUENCE</scope>
    <source>
        <strain evidence="6">RSA 1196</strain>
    </source>
</reference>
<evidence type="ECO:0000256" key="1">
    <source>
        <dbReference type="ARBA" id="ARBA00037349"/>
    </source>
</evidence>
<dbReference type="GO" id="GO:0016973">
    <property type="term" value="P:poly(A)+ mRNA export from nucleus"/>
    <property type="evidence" value="ECO:0007669"/>
    <property type="project" value="TreeGrafter"/>
</dbReference>
<proteinExistence type="inferred from homology"/>